<dbReference type="PANTHER" id="PTHR11040:SF211">
    <property type="entry name" value="ZINC TRANSPORTER ZIP11"/>
    <property type="match status" value="1"/>
</dbReference>
<feature type="transmembrane region" description="Helical" evidence="8">
    <location>
        <begin position="59"/>
        <end position="78"/>
    </location>
</feature>
<evidence type="ECO:0000256" key="7">
    <source>
        <dbReference type="ARBA" id="ARBA00023136"/>
    </source>
</evidence>
<dbReference type="PANTHER" id="PTHR11040">
    <property type="entry name" value="ZINC/IRON TRANSPORTER"/>
    <property type="match status" value="1"/>
</dbReference>
<name>A0A6G8PYB1_9ACTN</name>
<evidence type="ECO:0000313" key="9">
    <source>
        <dbReference type="EMBL" id="QIN79180.1"/>
    </source>
</evidence>
<feature type="transmembrane region" description="Helical" evidence="8">
    <location>
        <begin position="126"/>
        <end position="152"/>
    </location>
</feature>
<dbReference type="AlphaFoldDB" id="A0A6G8PYB1"/>
<dbReference type="GO" id="GO:0005886">
    <property type="term" value="C:plasma membrane"/>
    <property type="evidence" value="ECO:0007669"/>
    <property type="project" value="UniProtKB-SubCell"/>
</dbReference>
<protein>
    <recommendedName>
        <fullName evidence="11">ZIP family metal transporter</fullName>
    </recommendedName>
</protein>
<evidence type="ECO:0000313" key="10">
    <source>
        <dbReference type="Proteomes" id="UP000502706"/>
    </source>
</evidence>
<dbReference type="GO" id="GO:0005385">
    <property type="term" value="F:zinc ion transmembrane transporter activity"/>
    <property type="evidence" value="ECO:0007669"/>
    <property type="project" value="TreeGrafter"/>
</dbReference>
<reference evidence="9 10" key="1">
    <citation type="submission" date="2019-10" db="EMBL/GenBank/DDBJ databases">
        <title>Rubrobacter sp nov SCSIO 52915 isolated from a deep-sea sediment in the South China Sea.</title>
        <authorList>
            <person name="Chen R.W."/>
        </authorList>
    </citation>
    <scope>NUCLEOTIDE SEQUENCE [LARGE SCALE GENOMIC DNA]</scope>
    <source>
        <strain evidence="9 10">SCSIO 52915</strain>
    </source>
</reference>
<evidence type="ECO:0000256" key="3">
    <source>
        <dbReference type="ARBA" id="ARBA00022475"/>
    </source>
</evidence>
<comment type="similarity">
    <text evidence="2">Belongs to the ZIP transporter (TC 2.A.5) family.</text>
</comment>
<evidence type="ECO:0000256" key="4">
    <source>
        <dbReference type="ARBA" id="ARBA00022692"/>
    </source>
</evidence>
<comment type="subcellular location">
    <subcellularLocation>
        <location evidence="1">Cell membrane</location>
        <topology evidence="1">Multi-pass membrane protein</topology>
    </subcellularLocation>
</comment>
<keyword evidence="4 8" id="KW-0812">Transmembrane</keyword>
<feature type="transmembrane region" description="Helical" evidence="8">
    <location>
        <begin position="35"/>
        <end position="53"/>
    </location>
</feature>
<dbReference type="EMBL" id="CP045121">
    <property type="protein sequence ID" value="QIN79180.1"/>
    <property type="molecule type" value="Genomic_DNA"/>
</dbReference>
<dbReference type="KEGG" id="rmar:GBA65_12350"/>
<feature type="transmembrane region" description="Helical" evidence="8">
    <location>
        <begin position="164"/>
        <end position="183"/>
    </location>
</feature>
<evidence type="ECO:0000256" key="1">
    <source>
        <dbReference type="ARBA" id="ARBA00004651"/>
    </source>
</evidence>
<feature type="transmembrane region" description="Helical" evidence="8">
    <location>
        <begin position="99"/>
        <end position="120"/>
    </location>
</feature>
<sequence>MSGVLLLALIATVGFSGASLVALFGKRANGPRRSLSAAVAAGILLALAFADLFPEGLEMAGTAAIGGFVAGFVLLFLAEAMGRVHAAHLSEDGDFEGALWPLFLGLAVHNLADGFVLGAATGESSAVSGLLGLGILVHQVPVGLSLAAILVATSATRARMVRTILALGLAIPLAALSTVALPVPGEGALGVLTGAAGGVLAYMGAAHLLPETQTGSAGRLAGPIFAGTLIATTLVLTLVLGH</sequence>
<dbReference type="RefSeq" id="WP_166396840.1">
    <property type="nucleotide sequence ID" value="NZ_CP045121.1"/>
</dbReference>
<keyword evidence="10" id="KW-1185">Reference proteome</keyword>
<proteinExistence type="inferred from homology"/>
<accession>A0A6G8PYB1</accession>
<keyword evidence="6 8" id="KW-1133">Transmembrane helix</keyword>
<gene>
    <name evidence="9" type="ORF">GBA65_12350</name>
</gene>
<organism evidence="9 10">
    <name type="scientific">Rubrobacter marinus</name>
    <dbReference type="NCBI Taxonomy" id="2653852"/>
    <lineage>
        <taxon>Bacteria</taxon>
        <taxon>Bacillati</taxon>
        <taxon>Actinomycetota</taxon>
        <taxon>Rubrobacteria</taxon>
        <taxon>Rubrobacterales</taxon>
        <taxon>Rubrobacteraceae</taxon>
        <taxon>Rubrobacter</taxon>
    </lineage>
</organism>
<evidence type="ECO:0008006" key="11">
    <source>
        <dbReference type="Google" id="ProtNLM"/>
    </source>
</evidence>
<feature type="transmembrane region" description="Helical" evidence="8">
    <location>
        <begin position="189"/>
        <end position="208"/>
    </location>
</feature>
<keyword evidence="3" id="KW-1003">Cell membrane</keyword>
<dbReference type="Pfam" id="PF02535">
    <property type="entry name" value="Zip"/>
    <property type="match status" value="1"/>
</dbReference>
<evidence type="ECO:0000256" key="2">
    <source>
        <dbReference type="ARBA" id="ARBA00006939"/>
    </source>
</evidence>
<feature type="transmembrane region" description="Helical" evidence="8">
    <location>
        <begin position="6"/>
        <end position="23"/>
    </location>
</feature>
<dbReference type="Proteomes" id="UP000502706">
    <property type="component" value="Chromosome"/>
</dbReference>
<evidence type="ECO:0000256" key="6">
    <source>
        <dbReference type="ARBA" id="ARBA00022989"/>
    </source>
</evidence>
<keyword evidence="7 8" id="KW-0472">Membrane</keyword>
<keyword evidence="5" id="KW-0862">Zinc</keyword>
<evidence type="ECO:0000256" key="5">
    <source>
        <dbReference type="ARBA" id="ARBA00022833"/>
    </source>
</evidence>
<evidence type="ECO:0000256" key="8">
    <source>
        <dbReference type="SAM" id="Phobius"/>
    </source>
</evidence>
<feature type="transmembrane region" description="Helical" evidence="8">
    <location>
        <begin position="220"/>
        <end position="240"/>
    </location>
</feature>
<dbReference type="InterPro" id="IPR003689">
    <property type="entry name" value="ZIP"/>
</dbReference>